<accession>A0ABV7YQ09</accession>
<feature type="region of interest" description="Disordered" evidence="1">
    <location>
        <begin position="89"/>
        <end position="112"/>
    </location>
</feature>
<dbReference type="InterPro" id="IPR036388">
    <property type="entry name" value="WH-like_DNA-bd_sf"/>
</dbReference>
<evidence type="ECO:0000313" key="4">
    <source>
        <dbReference type="Proteomes" id="UP001595699"/>
    </source>
</evidence>
<name>A0ABV7YQ09_9ACTN</name>
<dbReference type="InterPro" id="IPR052509">
    <property type="entry name" value="Metal_resp_DNA-bind_regulator"/>
</dbReference>
<gene>
    <name evidence="3" type="ORF">ACFOUW_39505</name>
</gene>
<evidence type="ECO:0000313" key="3">
    <source>
        <dbReference type="EMBL" id="MFC3766969.1"/>
    </source>
</evidence>
<dbReference type="Pfam" id="PF03551">
    <property type="entry name" value="PadR"/>
    <property type="match status" value="1"/>
</dbReference>
<comment type="caution">
    <text evidence="3">The sequence shown here is derived from an EMBL/GenBank/DDBJ whole genome shotgun (WGS) entry which is preliminary data.</text>
</comment>
<keyword evidence="4" id="KW-1185">Reference proteome</keyword>
<dbReference type="SUPFAM" id="SSF46785">
    <property type="entry name" value="Winged helix' DNA-binding domain"/>
    <property type="match status" value="1"/>
</dbReference>
<sequence>MERLERIGKATVDVLGVLLEAKDPQWGLAIIKATGRPSGSVYPMLERLERAGWVTSSWEDEGTRRGPRRRLYALTKDGAAEARKVRAAKAASAGHAGRLTRPVAPLPGVHPT</sequence>
<evidence type="ECO:0000256" key="1">
    <source>
        <dbReference type="SAM" id="MobiDB-lite"/>
    </source>
</evidence>
<reference evidence="4" key="1">
    <citation type="journal article" date="2019" name="Int. J. Syst. Evol. Microbiol.">
        <title>The Global Catalogue of Microorganisms (GCM) 10K type strain sequencing project: providing services to taxonomists for standard genome sequencing and annotation.</title>
        <authorList>
            <consortium name="The Broad Institute Genomics Platform"/>
            <consortium name="The Broad Institute Genome Sequencing Center for Infectious Disease"/>
            <person name="Wu L."/>
            <person name="Ma J."/>
        </authorList>
    </citation>
    <scope>NUCLEOTIDE SEQUENCE [LARGE SCALE GENOMIC DNA]</scope>
    <source>
        <strain evidence="4">CGMCC 4.7241</strain>
    </source>
</reference>
<proteinExistence type="predicted"/>
<protein>
    <submittedName>
        <fullName evidence="3">PadR family transcriptional regulator</fullName>
    </submittedName>
</protein>
<dbReference type="EMBL" id="JBHRZH010000062">
    <property type="protein sequence ID" value="MFC3766969.1"/>
    <property type="molecule type" value="Genomic_DNA"/>
</dbReference>
<dbReference type="PANTHER" id="PTHR33169">
    <property type="entry name" value="PADR-FAMILY TRANSCRIPTIONAL REGULATOR"/>
    <property type="match status" value="1"/>
</dbReference>
<dbReference type="InterPro" id="IPR036390">
    <property type="entry name" value="WH_DNA-bd_sf"/>
</dbReference>
<dbReference type="Gene3D" id="1.10.10.10">
    <property type="entry name" value="Winged helix-like DNA-binding domain superfamily/Winged helix DNA-binding domain"/>
    <property type="match status" value="1"/>
</dbReference>
<dbReference type="RefSeq" id="WP_205115819.1">
    <property type="nucleotide sequence ID" value="NZ_JAFBCM010000001.1"/>
</dbReference>
<feature type="domain" description="Transcription regulator PadR N-terminal" evidence="2">
    <location>
        <begin position="15"/>
        <end position="83"/>
    </location>
</feature>
<evidence type="ECO:0000259" key="2">
    <source>
        <dbReference type="Pfam" id="PF03551"/>
    </source>
</evidence>
<dbReference type="PANTHER" id="PTHR33169:SF14">
    <property type="entry name" value="TRANSCRIPTIONAL REGULATOR RV3488"/>
    <property type="match status" value="1"/>
</dbReference>
<dbReference type="Proteomes" id="UP001595699">
    <property type="component" value="Unassembled WGS sequence"/>
</dbReference>
<organism evidence="3 4">
    <name type="scientific">Tenggerimyces flavus</name>
    <dbReference type="NCBI Taxonomy" id="1708749"/>
    <lineage>
        <taxon>Bacteria</taxon>
        <taxon>Bacillati</taxon>
        <taxon>Actinomycetota</taxon>
        <taxon>Actinomycetes</taxon>
        <taxon>Propionibacteriales</taxon>
        <taxon>Nocardioidaceae</taxon>
        <taxon>Tenggerimyces</taxon>
    </lineage>
</organism>
<dbReference type="InterPro" id="IPR005149">
    <property type="entry name" value="Tscrpt_reg_PadR_N"/>
</dbReference>